<feature type="region of interest" description="Disordered" evidence="1">
    <location>
        <begin position="210"/>
        <end position="231"/>
    </location>
</feature>
<name>A0A6A5GQ08_CAERE</name>
<evidence type="ECO:0000259" key="2">
    <source>
        <dbReference type="Pfam" id="PF04435"/>
    </source>
</evidence>
<protein>
    <recommendedName>
        <fullName evidence="2">SPK domain-containing protein</fullName>
    </recommendedName>
</protein>
<sequence length="343" mass="40588">MKAENNWMPTHDNLKNRFRILISPFIEKMEMLTVEERALFVHCTSTTCSPDFEKKIKGEGHKLRLEKTSSRRIEYFLSYDETIHLEGKHKKQRKKYIHVINDLLISDTSDTKRQVDTSPHRKGQQKCRNRVSEFLDVTITLQFRIHVAPFIEKMKMLSAVERVLFIYCTSTTFSPDFEKKYRLDLLQHDTAKEVEVSHFHCKRGRETSSTSMAKCEKGKEDNSDDNSFETDRNFSETKSTLFTVKSDVRLLQLVWKEVKKEKKIPMTSFWKGMKEENHGTQRHDDLRNDSGSIYLNLSKNLKCCLCRRRKHSSITAHPQLAYQSLRKKLKEEEHKYKWEPTKS</sequence>
<feature type="domain" description="SPK" evidence="2">
    <location>
        <begin position="10"/>
        <end position="83"/>
    </location>
</feature>
<dbReference type="KEGG" id="crq:GCK72_013058"/>
<reference evidence="3 4" key="1">
    <citation type="submission" date="2019-12" db="EMBL/GenBank/DDBJ databases">
        <title>Chromosome-level assembly of the Caenorhabditis remanei genome.</title>
        <authorList>
            <person name="Teterina A.A."/>
            <person name="Willis J.H."/>
            <person name="Phillips P.C."/>
        </authorList>
    </citation>
    <scope>NUCLEOTIDE SEQUENCE [LARGE SCALE GENOMIC DNA]</scope>
    <source>
        <strain evidence="3 4">PX506</strain>
        <tissue evidence="3">Whole organism</tissue>
    </source>
</reference>
<dbReference type="EMBL" id="WUAV01000004">
    <property type="protein sequence ID" value="KAF1756605.1"/>
    <property type="molecule type" value="Genomic_DNA"/>
</dbReference>
<gene>
    <name evidence="3" type="ORF">GCK72_013058</name>
</gene>
<accession>A0A6A5GQ08</accession>
<organism evidence="3 4">
    <name type="scientific">Caenorhabditis remanei</name>
    <name type="common">Caenorhabditis vulgaris</name>
    <dbReference type="NCBI Taxonomy" id="31234"/>
    <lineage>
        <taxon>Eukaryota</taxon>
        <taxon>Metazoa</taxon>
        <taxon>Ecdysozoa</taxon>
        <taxon>Nematoda</taxon>
        <taxon>Chromadorea</taxon>
        <taxon>Rhabditida</taxon>
        <taxon>Rhabditina</taxon>
        <taxon>Rhabditomorpha</taxon>
        <taxon>Rhabditoidea</taxon>
        <taxon>Rhabditidae</taxon>
        <taxon>Peloderinae</taxon>
        <taxon>Caenorhabditis</taxon>
    </lineage>
</organism>
<dbReference type="RefSeq" id="XP_053584385.1">
    <property type="nucleotide sequence ID" value="XM_053729613.1"/>
</dbReference>
<dbReference type="GeneID" id="9827971"/>
<evidence type="ECO:0000313" key="4">
    <source>
        <dbReference type="Proteomes" id="UP000483820"/>
    </source>
</evidence>
<dbReference type="AlphaFoldDB" id="A0A6A5GQ08"/>
<dbReference type="InterPro" id="IPR006570">
    <property type="entry name" value="SPK_dom"/>
</dbReference>
<evidence type="ECO:0000313" key="3">
    <source>
        <dbReference type="EMBL" id="KAF1756605.1"/>
    </source>
</evidence>
<proteinExistence type="predicted"/>
<comment type="caution">
    <text evidence="3">The sequence shown here is derived from an EMBL/GenBank/DDBJ whole genome shotgun (WGS) entry which is preliminary data.</text>
</comment>
<evidence type="ECO:0000256" key="1">
    <source>
        <dbReference type="SAM" id="MobiDB-lite"/>
    </source>
</evidence>
<dbReference type="Proteomes" id="UP000483820">
    <property type="component" value="Chromosome IV"/>
</dbReference>
<dbReference type="Pfam" id="PF04435">
    <property type="entry name" value="SPK"/>
    <property type="match status" value="1"/>
</dbReference>
<dbReference type="CTD" id="9827971"/>